<organism evidence="1 2">
    <name type="scientific">Nocardiopsis metallicus</name>
    <dbReference type="NCBI Taxonomy" id="179819"/>
    <lineage>
        <taxon>Bacteria</taxon>
        <taxon>Bacillati</taxon>
        <taxon>Actinomycetota</taxon>
        <taxon>Actinomycetes</taxon>
        <taxon>Streptosporangiales</taxon>
        <taxon>Nocardiopsidaceae</taxon>
        <taxon>Nocardiopsis</taxon>
    </lineage>
</organism>
<reference evidence="1 2" key="1">
    <citation type="submission" date="2020-08" db="EMBL/GenBank/DDBJ databases">
        <title>Sequencing the genomes of 1000 actinobacteria strains.</title>
        <authorList>
            <person name="Klenk H.-P."/>
        </authorList>
    </citation>
    <scope>NUCLEOTIDE SEQUENCE [LARGE SCALE GENOMIC DNA]</scope>
    <source>
        <strain evidence="1 2">DSM 44598</strain>
    </source>
</reference>
<accession>A0A840W7P3</accession>
<proteinExistence type="predicted"/>
<dbReference type="AlphaFoldDB" id="A0A840W7P3"/>
<name>A0A840W7P3_9ACTN</name>
<evidence type="ECO:0000313" key="1">
    <source>
        <dbReference type="EMBL" id="MBB5491373.1"/>
    </source>
</evidence>
<gene>
    <name evidence="1" type="ORF">HNR07_002510</name>
</gene>
<sequence length="30" mass="3304">MTSFATLHPTPDHKTTTARQVAGWYTAEAL</sequence>
<evidence type="ECO:0000313" key="2">
    <source>
        <dbReference type="Proteomes" id="UP000579647"/>
    </source>
</evidence>
<protein>
    <submittedName>
        <fullName evidence="1">Uncharacterized protein</fullName>
    </submittedName>
</protein>
<comment type="caution">
    <text evidence="1">The sequence shown here is derived from an EMBL/GenBank/DDBJ whole genome shotgun (WGS) entry which is preliminary data.</text>
</comment>
<keyword evidence="2" id="KW-1185">Reference proteome</keyword>
<dbReference type="Proteomes" id="UP000579647">
    <property type="component" value="Unassembled WGS sequence"/>
</dbReference>
<dbReference type="EMBL" id="JACHDO010000001">
    <property type="protein sequence ID" value="MBB5491373.1"/>
    <property type="molecule type" value="Genomic_DNA"/>
</dbReference>